<dbReference type="Proteomes" id="UP000198828">
    <property type="component" value="Unassembled WGS sequence"/>
</dbReference>
<accession>A0A1H3F3H7</accession>
<keyword evidence="1" id="KW-0175">Coiled coil</keyword>
<evidence type="ECO:0000313" key="3">
    <source>
        <dbReference type="Proteomes" id="UP000198828"/>
    </source>
</evidence>
<sequence>MSAISGFCEKCNGFRKRYCDGDRNTCMSILFDAIESLQQENEQLRAKLGDWKYEVQCHMDEVTARDKENEQLRAQVARMKEALELCSWYGSEGLCIDEKLARKIMKALRPDSGTDYHNPTKKEMIESNEQTTTKGEIPQYYEPIARYQYEMQDPNVIELKI</sequence>
<keyword evidence="3" id="KW-1185">Reference proteome</keyword>
<name>A0A1H3F3H7_9FIRM</name>
<dbReference type="RefSeq" id="WP_093755158.1">
    <property type="nucleotide sequence ID" value="NZ_FNNG01000026.1"/>
</dbReference>
<reference evidence="2 3" key="1">
    <citation type="submission" date="2016-10" db="EMBL/GenBank/DDBJ databases">
        <authorList>
            <person name="de Groot N.N."/>
        </authorList>
    </citation>
    <scope>NUCLEOTIDE SEQUENCE [LARGE SCALE GENOMIC DNA]</scope>
    <source>
        <strain evidence="2 3">DSM 23310</strain>
    </source>
</reference>
<evidence type="ECO:0000313" key="2">
    <source>
        <dbReference type="EMBL" id="SDX85531.1"/>
    </source>
</evidence>
<dbReference type="AlphaFoldDB" id="A0A1H3F3H7"/>
<gene>
    <name evidence="2" type="ORF">SAMN05660923_03056</name>
</gene>
<organism evidence="2 3">
    <name type="scientific">Tepidimicrobium xylanilyticum</name>
    <dbReference type="NCBI Taxonomy" id="1123352"/>
    <lineage>
        <taxon>Bacteria</taxon>
        <taxon>Bacillati</taxon>
        <taxon>Bacillota</taxon>
        <taxon>Tissierellia</taxon>
        <taxon>Tissierellales</taxon>
        <taxon>Tepidimicrobiaceae</taxon>
        <taxon>Tepidimicrobium</taxon>
    </lineage>
</organism>
<proteinExistence type="predicted"/>
<protein>
    <submittedName>
        <fullName evidence="2">Uncharacterized protein</fullName>
    </submittedName>
</protein>
<dbReference type="EMBL" id="FNNG01000026">
    <property type="protein sequence ID" value="SDX85531.1"/>
    <property type="molecule type" value="Genomic_DNA"/>
</dbReference>
<feature type="coiled-coil region" evidence="1">
    <location>
        <begin position="27"/>
        <end position="54"/>
    </location>
</feature>
<evidence type="ECO:0000256" key="1">
    <source>
        <dbReference type="SAM" id="Coils"/>
    </source>
</evidence>